<keyword evidence="1" id="KW-0175">Coiled coil</keyword>
<evidence type="ECO:0000256" key="1">
    <source>
        <dbReference type="SAM" id="Coils"/>
    </source>
</evidence>
<dbReference type="SMART" id="SM00749">
    <property type="entry name" value="BON"/>
    <property type="match status" value="1"/>
</dbReference>
<feature type="coiled-coil region" evidence="1">
    <location>
        <begin position="43"/>
        <end position="70"/>
    </location>
</feature>
<dbReference type="InterPro" id="IPR014004">
    <property type="entry name" value="Transpt-assoc_nodulatn_dom_bac"/>
</dbReference>
<feature type="domain" description="BON" evidence="2">
    <location>
        <begin position="87"/>
        <end position="155"/>
    </location>
</feature>
<dbReference type="InterPro" id="IPR007055">
    <property type="entry name" value="BON_dom"/>
</dbReference>
<proteinExistence type="predicted"/>
<dbReference type="InterPro" id="IPR051686">
    <property type="entry name" value="Lipoprotein_DolP"/>
</dbReference>
<organism evidence="3 4">
    <name type="scientific">Nitrosomonas ureae</name>
    <dbReference type="NCBI Taxonomy" id="44577"/>
    <lineage>
        <taxon>Bacteria</taxon>
        <taxon>Pseudomonadati</taxon>
        <taxon>Pseudomonadota</taxon>
        <taxon>Betaproteobacteria</taxon>
        <taxon>Nitrosomonadales</taxon>
        <taxon>Nitrosomonadaceae</taxon>
        <taxon>Nitrosomonas</taxon>
    </lineage>
</organism>
<evidence type="ECO:0000259" key="2">
    <source>
        <dbReference type="PROSITE" id="PS50914"/>
    </source>
</evidence>
<dbReference type="EMBL" id="LT907782">
    <property type="protein sequence ID" value="SNX58720.1"/>
    <property type="molecule type" value="Genomic_DNA"/>
</dbReference>
<name>A0A285BU37_9PROT</name>
<sequence>MKIIDKDIQGVLVKSKRIIVISGLFVFFGLASCQQEGPAEKMGEKIDRSIENVEHKMEQITEQVGKEINKARKTITNESEESNQYVDDSIITANVQAAIVNDPLLEGADIKVTTVNGTVQLSGMVDSQELIERAAEVAYAQKDVKVVENNLIVKVVLPE</sequence>
<dbReference type="AlphaFoldDB" id="A0A285BU37"/>
<dbReference type="PANTHER" id="PTHR34606:SF16">
    <property type="entry name" value="BON DOMAIN-CONTAINING PROTEIN"/>
    <property type="match status" value="1"/>
</dbReference>
<evidence type="ECO:0000313" key="4">
    <source>
        <dbReference type="Proteomes" id="UP000242498"/>
    </source>
</evidence>
<protein>
    <submittedName>
        <fullName evidence="3">Hyperosmotically inducible protein</fullName>
    </submittedName>
</protein>
<accession>A0A285BU37</accession>
<dbReference type="Pfam" id="PF04972">
    <property type="entry name" value="BON"/>
    <property type="match status" value="1"/>
</dbReference>
<dbReference type="Gene3D" id="3.30.1340.30">
    <property type="match status" value="1"/>
</dbReference>
<evidence type="ECO:0000313" key="3">
    <source>
        <dbReference type="EMBL" id="SNX58720.1"/>
    </source>
</evidence>
<gene>
    <name evidence="3" type="ORF">SAMN06296273_0184</name>
</gene>
<dbReference type="PANTHER" id="PTHR34606">
    <property type="entry name" value="BON DOMAIN-CONTAINING PROTEIN"/>
    <property type="match status" value="1"/>
</dbReference>
<dbReference type="PROSITE" id="PS51257">
    <property type="entry name" value="PROKAR_LIPOPROTEIN"/>
    <property type="match status" value="1"/>
</dbReference>
<reference evidence="3 4" key="1">
    <citation type="submission" date="2017-08" db="EMBL/GenBank/DDBJ databases">
        <authorList>
            <person name="de Groot N.N."/>
        </authorList>
    </citation>
    <scope>NUCLEOTIDE SEQUENCE [LARGE SCALE GENOMIC DNA]</scope>
    <source>
        <strain evidence="3 4">Nm15</strain>
    </source>
</reference>
<dbReference type="PROSITE" id="PS50914">
    <property type="entry name" value="BON"/>
    <property type="match status" value="1"/>
</dbReference>
<dbReference type="Proteomes" id="UP000242498">
    <property type="component" value="Chromosome I"/>
</dbReference>